<dbReference type="AlphaFoldDB" id="A0ABD3U4L5"/>
<reference evidence="1 2" key="1">
    <citation type="submission" date="2024-12" db="EMBL/GenBank/DDBJ databases">
        <title>The unique morphological basis and parallel evolutionary history of personate flowers in Penstemon.</title>
        <authorList>
            <person name="Depatie T.H."/>
            <person name="Wessinger C.A."/>
        </authorList>
    </citation>
    <scope>NUCLEOTIDE SEQUENCE [LARGE SCALE GENOMIC DNA]</scope>
    <source>
        <strain evidence="1">WTNN_2</strain>
        <tissue evidence="1">Leaf</tissue>
    </source>
</reference>
<dbReference type="EMBL" id="JBJXBP010000002">
    <property type="protein sequence ID" value="KAL3843533.1"/>
    <property type="molecule type" value="Genomic_DNA"/>
</dbReference>
<accession>A0ABD3U4L5</accession>
<comment type="caution">
    <text evidence="1">The sequence shown here is derived from an EMBL/GenBank/DDBJ whole genome shotgun (WGS) entry which is preliminary data.</text>
</comment>
<sequence>MKADFASPSSISISSSSSLLSSASTLISPSVFPKADKHSAISLSSERPSGRGFLGSIRTTEESTLGGGLKLFLPTLSKWLTRANSCVFTERRQ</sequence>
<name>A0ABD3U4L5_9LAMI</name>
<organism evidence="1 2">
    <name type="scientific">Penstemon smallii</name>
    <dbReference type="NCBI Taxonomy" id="265156"/>
    <lineage>
        <taxon>Eukaryota</taxon>
        <taxon>Viridiplantae</taxon>
        <taxon>Streptophyta</taxon>
        <taxon>Embryophyta</taxon>
        <taxon>Tracheophyta</taxon>
        <taxon>Spermatophyta</taxon>
        <taxon>Magnoliopsida</taxon>
        <taxon>eudicotyledons</taxon>
        <taxon>Gunneridae</taxon>
        <taxon>Pentapetalae</taxon>
        <taxon>asterids</taxon>
        <taxon>lamiids</taxon>
        <taxon>Lamiales</taxon>
        <taxon>Plantaginaceae</taxon>
        <taxon>Cheloneae</taxon>
        <taxon>Penstemon</taxon>
    </lineage>
</organism>
<evidence type="ECO:0000313" key="1">
    <source>
        <dbReference type="EMBL" id="KAL3843533.1"/>
    </source>
</evidence>
<dbReference type="Proteomes" id="UP001634393">
    <property type="component" value="Unassembled WGS sequence"/>
</dbReference>
<proteinExistence type="predicted"/>
<evidence type="ECO:0000313" key="2">
    <source>
        <dbReference type="Proteomes" id="UP001634393"/>
    </source>
</evidence>
<protein>
    <submittedName>
        <fullName evidence="1">Uncharacterized protein</fullName>
    </submittedName>
</protein>
<gene>
    <name evidence="1" type="ORF">ACJIZ3_000936</name>
</gene>
<keyword evidence="2" id="KW-1185">Reference proteome</keyword>